<dbReference type="SMART" id="SM00345">
    <property type="entry name" value="HTH_GNTR"/>
    <property type="match status" value="1"/>
</dbReference>
<dbReference type="GO" id="GO:0003677">
    <property type="term" value="F:DNA binding"/>
    <property type="evidence" value="ECO:0007669"/>
    <property type="project" value="UniProtKB-KW"/>
</dbReference>
<evidence type="ECO:0000256" key="2">
    <source>
        <dbReference type="ARBA" id="ARBA00023125"/>
    </source>
</evidence>
<accession>A0A068NQP7</accession>
<evidence type="ECO:0000313" key="5">
    <source>
        <dbReference type="EMBL" id="AIE85883.1"/>
    </source>
</evidence>
<dbReference type="Gene3D" id="1.10.10.10">
    <property type="entry name" value="Winged helix-like DNA-binding domain superfamily/Winged helix DNA-binding domain"/>
    <property type="match status" value="1"/>
</dbReference>
<dbReference type="PANTHER" id="PTHR38445">
    <property type="entry name" value="HTH-TYPE TRANSCRIPTIONAL REPRESSOR YTRA"/>
    <property type="match status" value="1"/>
</dbReference>
<keyword evidence="3" id="KW-0804">Transcription</keyword>
<dbReference type="PANTHER" id="PTHR38445:SF7">
    <property type="entry name" value="GNTR-FAMILY TRANSCRIPTIONAL REGULATOR"/>
    <property type="match status" value="1"/>
</dbReference>
<dbReference type="GO" id="GO:0003700">
    <property type="term" value="F:DNA-binding transcription factor activity"/>
    <property type="evidence" value="ECO:0007669"/>
    <property type="project" value="InterPro"/>
</dbReference>
<dbReference type="CDD" id="cd07377">
    <property type="entry name" value="WHTH_GntR"/>
    <property type="match status" value="1"/>
</dbReference>
<evidence type="ECO:0000256" key="1">
    <source>
        <dbReference type="ARBA" id="ARBA00023015"/>
    </source>
</evidence>
<dbReference type="STRING" id="661478.OP10G_2515"/>
<protein>
    <submittedName>
        <fullName evidence="5">Transcriptional regulator, GntR family</fullName>
    </submittedName>
</protein>
<dbReference type="RefSeq" id="WP_025225558.1">
    <property type="nucleotide sequence ID" value="NZ_CP007139.1"/>
</dbReference>
<keyword evidence="1" id="KW-0805">Transcription regulation</keyword>
<dbReference type="eggNOG" id="COG1725">
    <property type="taxonomic scope" value="Bacteria"/>
</dbReference>
<dbReference type="KEGG" id="fgi:OP10G_2515"/>
<dbReference type="EMBL" id="CP007139">
    <property type="protein sequence ID" value="AIE85883.1"/>
    <property type="molecule type" value="Genomic_DNA"/>
</dbReference>
<gene>
    <name evidence="5" type="ORF">OP10G_2515</name>
</gene>
<dbReference type="Proteomes" id="UP000027982">
    <property type="component" value="Chromosome"/>
</dbReference>
<evidence type="ECO:0000256" key="3">
    <source>
        <dbReference type="ARBA" id="ARBA00023163"/>
    </source>
</evidence>
<keyword evidence="6" id="KW-1185">Reference proteome</keyword>
<evidence type="ECO:0000259" key="4">
    <source>
        <dbReference type="PROSITE" id="PS50949"/>
    </source>
</evidence>
<dbReference type="OrthoDB" id="9801546at2"/>
<dbReference type="PROSITE" id="PS50949">
    <property type="entry name" value="HTH_GNTR"/>
    <property type="match status" value="1"/>
</dbReference>
<reference evidence="5 6" key="1">
    <citation type="journal article" date="2014" name="PLoS ONE">
        <title>The first complete genome sequence of the class fimbriimonadia in the phylum armatimonadetes.</title>
        <authorList>
            <person name="Hu Z.Y."/>
            <person name="Wang Y.Z."/>
            <person name="Im W.T."/>
            <person name="Wang S.Y."/>
            <person name="Zhao G.P."/>
            <person name="Zheng H.J."/>
            <person name="Quan Z.X."/>
        </authorList>
    </citation>
    <scope>NUCLEOTIDE SEQUENCE [LARGE SCALE GENOMIC DNA]</scope>
    <source>
        <strain evidence="5">Gsoil 348</strain>
    </source>
</reference>
<feature type="domain" description="HTH gntR-type" evidence="4">
    <location>
        <begin position="11"/>
        <end position="79"/>
    </location>
</feature>
<dbReference type="Pfam" id="PF00392">
    <property type="entry name" value="GntR"/>
    <property type="match status" value="1"/>
</dbReference>
<name>A0A068NQP7_FIMGI</name>
<dbReference type="HOGENOM" id="CLU_017584_10_4_0"/>
<organism evidence="5 6">
    <name type="scientific">Fimbriimonas ginsengisoli Gsoil 348</name>
    <dbReference type="NCBI Taxonomy" id="661478"/>
    <lineage>
        <taxon>Bacteria</taxon>
        <taxon>Bacillati</taxon>
        <taxon>Armatimonadota</taxon>
        <taxon>Fimbriimonadia</taxon>
        <taxon>Fimbriimonadales</taxon>
        <taxon>Fimbriimonadaceae</taxon>
        <taxon>Fimbriimonas</taxon>
    </lineage>
</organism>
<dbReference type="InterPro" id="IPR036388">
    <property type="entry name" value="WH-like_DNA-bd_sf"/>
</dbReference>
<proteinExistence type="predicted"/>
<dbReference type="InterPro" id="IPR000524">
    <property type="entry name" value="Tscrpt_reg_HTH_GntR"/>
</dbReference>
<dbReference type="SUPFAM" id="SSF46785">
    <property type="entry name" value="Winged helix' DNA-binding domain"/>
    <property type="match status" value="1"/>
</dbReference>
<dbReference type="InterPro" id="IPR036390">
    <property type="entry name" value="WH_DNA-bd_sf"/>
</dbReference>
<evidence type="ECO:0000313" key="6">
    <source>
        <dbReference type="Proteomes" id="UP000027982"/>
    </source>
</evidence>
<sequence length="139" mass="15423">MRIHISPTDGVPIYLQIVQQVRRLVAGGELMEGEELPSIRSLAERLVVNPNTVSRAYRELETGGVVVFSRGLGTFVAASDRRMANEEKRALLAQRLDSVILEGRQMGVTFDELLDLMRERGLAVAPDDQTEGEMEVTRG</sequence>
<dbReference type="AlphaFoldDB" id="A0A068NQP7"/>
<keyword evidence="2" id="KW-0238">DNA-binding</keyword>